<evidence type="ECO:0000256" key="5">
    <source>
        <dbReference type="ARBA" id="ARBA00022985"/>
    </source>
</evidence>
<keyword evidence="4 8" id="KW-0812">Transmembrane</keyword>
<gene>
    <name evidence="10" type="ORF">HNP25_001965</name>
</gene>
<dbReference type="AlphaFoldDB" id="A0A841EIM9"/>
<dbReference type="CDD" id="cd04187">
    <property type="entry name" value="DPM1_like_bac"/>
    <property type="match status" value="1"/>
</dbReference>
<evidence type="ECO:0000313" key="11">
    <source>
        <dbReference type="Proteomes" id="UP000524404"/>
    </source>
</evidence>
<dbReference type="PANTHER" id="PTHR48090">
    <property type="entry name" value="UNDECAPRENYL-PHOSPHATE 4-DEOXY-4-FORMAMIDO-L-ARABINOSE TRANSFERASE-RELATED"/>
    <property type="match status" value="1"/>
</dbReference>
<keyword evidence="2" id="KW-0328">Glycosyltransferase</keyword>
<dbReference type="Gene3D" id="3.90.550.10">
    <property type="entry name" value="Spore Coat Polysaccharide Biosynthesis Protein SpsA, Chain A"/>
    <property type="match status" value="1"/>
</dbReference>
<dbReference type="EMBL" id="JACHKT010000011">
    <property type="protein sequence ID" value="MBB6003312.1"/>
    <property type="molecule type" value="Genomic_DNA"/>
</dbReference>
<keyword evidence="7 8" id="KW-0472">Membrane</keyword>
<dbReference type="InterPro" id="IPR029044">
    <property type="entry name" value="Nucleotide-diphossugar_trans"/>
</dbReference>
<keyword evidence="11" id="KW-1185">Reference proteome</keyword>
<accession>A0A841EIM9</accession>
<comment type="caution">
    <text evidence="10">The sequence shown here is derived from an EMBL/GenBank/DDBJ whole genome shotgun (WGS) entry which is preliminary data.</text>
</comment>
<dbReference type="GO" id="GO:0099621">
    <property type="term" value="F:undecaprenyl-phosphate 4-deoxy-4-formamido-L-arabinose transferase activity"/>
    <property type="evidence" value="ECO:0007669"/>
    <property type="project" value="TreeGrafter"/>
</dbReference>
<feature type="transmembrane region" description="Helical" evidence="8">
    <location>
        <begin position="235"/>
        <end position="256"/>
    </location>
</feature>
<sequence>MLDISVIIPLYNEEESLPELCSWIEKVMKTHHYSYEVIFVNDGSRDNSWQVVKDLSSKNTFVKGISFSRNYGKSAALHVGFKEARGKVVITMDADLQDSPEEIPELYRMITEDNYDLVSGWKQKRFDPITKTIPTKLYNAATRSMSGVYLNDFNCGLKAYKNEVIKSITLYGEMHRYIPVQAKWNGYDKIGEKVVQHQARKYGTTKFGIERFLYGFLDLLSITFVQKFGKRPMHLFGGFGILFFLIGSFITIYLIGDKIYAIANHIKFRNVTDNPLFFMALVAIIIGVQLFVAGFIGELMTRNSEKTTDYQIREKV</sequence>
<dbReference type="GO" id="GO:0005886">
    <property type="term" value="C:plasma membrane"/>
    <property type="evidence" value="ECO:0007669"/>
    <property type="project" value="TreeGrafter"/>
</dbReference>
<evidence type="ECO:0000256" key="2">
    <source>
        <dbReference type="ARBA" id="ARBA00022676"/>
    </source>
</evidence>
<keyword evidence="5" id="KW-0448">Lipopolysaccharide biosynthesis</keyword>
<evidence type="ECO:0000256" key="3">
    <source>
        <dbReference type="ARBA" id="ARBA00022679"/>
    </source>
</evidence>
<dbReference type="RefSeq" id="WP_184133705.1">
    <property type="nucleotide sequence ID" value="NZ_JACHKT010000011.1"/>
</dbReference>
<feature type="transmembrane region" description="Helical" evidence="8">
    <location>
        <begin position="276"/>
        <end position="296"/>
    </location>
</feature>
<keyword evidence="3 10" id="KW-0808">Transferase</keyword>
<organism evidence="10 11">
    <name type="scientific">Arcicella rosea</name>
    <dbReference type="NCBI Taxonomy" id="502909"/>
    <lineage>
        <taxon>Bacteria</taxon>
        <taxon>Pseudomonadati</taxon>
        <taxon>Bacteroidota</taxon>
        <taxon>Cytophagia</taxon>
        <taxon>Cytophagales</taxon>
        <taxon>Flectobacillaceae</taxon>
        <taxon>Arcicella</taxon>
    </lineage>
</organism>
<dbReference type="Proteomes" id="UP000524404">
    <property type="component" value="Unassembled WGS sequence"/>
</dbReference>
<dbReference type="PANTHER" id="PTHR48090:SF3">
    <property type="entry name" value="UNDECAPRENYL-PHOSPHATE 4-DEOXY-4-FORMAMIDO-L-ARABINOSE TRANSFERASE"/>
    <property type="match status" value="1"/>
</dbReference>
<reference evidence="10 11" key="1">
    <citation type="submission" date="2020-08" db="EMBL/GenBank/DDBJ databases">
        <title>Functional genomics of gut bacteria from endangered species of beetles.</title>
        <authorList>
            <person name="Carlos-Shanley C."/>
        </authorList>
    </citation>
    <scope>NUCLEOTIDE SEQUENCE [LARGE SCALE GENOMIC DNA]</scope>
    <source>
        <strain evidence="10 11">S00070</strain>
    </source>
</reference>
<dbReference type="GO" id="GO:0009103">
    <property type="term" value="P:lipopolysaccharide biosynthetic process"/>
    <property type="evidence" value="ECO:0007669"/>
    <property type="project" value="UniProtKB-KW"/>
</dbReference>
<evidence type="ECO:0000313" key="10">
    <source>
        <dbReference type="EMBL" id="MBB6003312.1"/>
    </source>
</evidence>
<feature type="domain" description="Glycosyltransferase 2-like" evidence="9">
    <location>
        <begin position="5"/>
        <end position="144"/>
    </location>
</feature>
<evidence type="ECO:0000256" key="1">
    <source>
        <dbReference type="ARBA" id="ARBA00022475"/>
    </source>
</evidence>
<dbReference type="SUPFAM" id="SSF53448">
    <property type="entry name" value="Nucleotide-diphospho-sugar transferases"/>
    <property type="match status" value="1"/>
</dbReference>
<evidence type="ECO:0000256" key="4">
    <source>
        <dbReference type="ARBA" id="ARBA00022692"/>
    </source>
</evidence>
<dbReference type="Pfam" id="PF00535">
    <property type="entry name" value="Glycos_transf_2"/>
    <property type="match status" value="1"/>
</dbReference>
<protein>
    <submittedName>
        <fullName evidence="10">Glycosyltransferase involved in cell wall biosynthesis</fullName>
    </submittedName>
</protein>
<dbReference type="InterPro" id="IPR001173">
    <property type="entry name" value="Glyco_trans_2-like"/>
</dbReference>
<keyword evidence="6 8" id="KW-1133">Transmembrane helix</keyword>
<evidence type="ECO:0000256" key="6">
    <source>
        <dbReference type="ARBA" id="ARBA00022989"/>
    </source>
</evidence>
<evidence type="ECO:0000256" key="7">
    <source>
        <dbReference type="ARBA" id="ARBA00023136"/>
    </source>
</evidence>
<name>A0A841EIM9_9BACT</name>
<keyword evidence="1" id="KW-1003">Cell membrane</keyword>
<proteinExistence type="predicted"/>
<evidence type="ECO:0000256" key="8">
    <source>
        <dbReference type="SAM" id="Phobius"/>
    </source>
</evidence>
<evidence type="ECO:0000259" key="9">
    <source>
        <dbReference type="Pfam" id="PF00535"/>
    </source>
</evidence>
<dbReference type="InterPro" id="IPR050256">
    <property type="entry name" value="Glycosyltransferase_2"/>
</dbReference>